<accession>A0ACB9ZFL7</accession>
<dbReference type="Proteomes" id="UP001497700">
    <property type="component" value="Unassembled WGS sequence"/>
</dbReference>
<name>A0ACB9ZFL7_9PEZI</name>
<sequence>MHMASTPPAHASGSGSGSMPYPSLPASPTLTNPDMILPDYDDTCSSPDRSHSPLVMWKNAHAAEMGFDLTPQAFTGPVTPTTPIIYGNGTMLSDIGEVTEVESTCPPTKARSGSTRSDGSMHPVSAVHYEIIKKDSKIGRERRMSMESTSTITTHEQAGLFADFDDAVSVDDSNFQGDDEESVADSFIDDTSVHEETVTIRQVRSGVGEERYSTALSRRAEQILANAKRRLTTMEGNLSRARTSLYSPTLSVDSGSTPSPPIVRPATAIHRDHDTDYRKRTHGHNRISSENNIPTLPIDVIKPGIYVPRASSALGAAGGYRPPLQSPRNAEHGHESAKSSPKEGSVYSSSTFAKSKTSLYAKEPMLEPLSEDDVSQDMGSSRPSLENAKLDTFLSPTFGSYTEKGLRRSASTAQMRDLKDQMKDLKGRLSTLRDQARADTMKRRSLQSLRTPSPFTHAQVDQWYADEDKYDDNGSVHGDYKPQISNAEVEIEIEISSVEGVEKNSAAKQVVLDSDKGSIPNDLSGVEDNALVKSGDVENDLQPPEADELISTDQAEEDLDDMRTEDGYEDNNGEEQEEEAQIQAEAEDEQDVLDDGASESGASAYYDSLQNQVSHEDREDAFDYEHFFLHSAMGSMSQSRMKRKGSRDSFSSEDSVETTRGPIATTNTKPGARKAGVRSRRASVGSTSSGDSFATATEGRSTRAEYEAAEAYRERGVVIPKRARTHTPDTARRARLSTETSDSGSDKSRFGPTDIRRPQSSAAAYMHRPSIASFDSSRTHRSFPLVNKPKVNGGILTPRDSPDRELQQISETIINESLGSSQNGDNKGAPIEMLQKDDRILVERLIASLGRCVLGLAESGRGNADYRSYRRRIEAARRILESLDQPA</sequence>
<organism evidence="1 2">
    <name type="scientific">Hypoxylon rubiginosum</name>
    <dbReference type="NCBI Taxonomy" id="110542"/>
    <lineage>
        <taxon>Eukaryota</taxon>
        <taxon>Fungi</taxon>
        <taxon>Dikarya</taxon>
        <taxon>Ascomycota</taxon>
        <taxon>Pezizomycotina</taxon>
        <taxon>Sordariomycetes</taxon>
        <taxon>Xylariomycetidae</taxon>
        <taxon>Xylariales</taxon>
        <taxon>Hypoxylaceae</taxon>
        <taxon>Hypoxylon</taxon>
    </lineage>
</organism>
<gene>
    <name evidence="1" type="ORF">F4820DRAFT_254432</name>
</gene>
<comment type="caution">
    <text evidence="1">The sequence shown here is derived from an EMBL/GenBank/DDBJ whole genome shotgun (WGS) entry which is preliminary data.</text>
</comment>
<protein>
    <submittedName>
        <fullName evidence="1">Uncharacterized protein</fullName>
    </submittedName>
</protein>
<proteinExistence type="predicted"/>
<keyword evidence="2" id="KW-1185">Reference proteome</keyword>
<reference evidence="1 2" key="1">
    <citation type="journal article" date="2022" name="New Phytol.">
        <title>Ecological generalism drives hyperdiversity of secondary metabolite gene clusters in xylarialean endophytes.</title>
        <authorList>
            <person name="Franco M.E.E."/>
            <person name="Wisecaver J.H."/>
            <person name="Arnold A.E."/>
            <person name="Ju Y.M."/>
            <person name="Slot J.C."/>
            <person name="Ahrendt S."/>
            <person name="Moore L.P."/>
            <person name="Eastman K.E."/>
            <person name="Scott K."/>
            <person name="Konkel Z."/>
            <person name="Mondo S.J."/>
            <person name="Kuo A."/>
            <person name="Hayes R.D."/>
            <person name="Haridas S."/>
            <person name="Andreopoulos B."/>
            <person name="Riley R."/>
            <person name="LaButti K."/>
            <person name="Pangilinan J."/>
            <person name="Lipzen A."/>
            <person name="Amirebrahimi M."/>
            <person name="Yan J."/>
            <person name="Adam C."/>
            <person name="Keymanesh K."/>
            <person name="Ng V."/>
            <person name="Louie K."/>
            <person name="Northen T."/>
            <person name="Drula E."/>
            <person name="Henrissat B."/>
            <person name="Hsieh H.M."/>
            <person name="Youens-Clark K."/>
            <person name="Lutzoni F."/>
            <person name="Miadlikowska J."/>
            <person name="Eastwood D.C."/>
            <person name="Hamelin R.C."/>
            <person name="Grigoriev I.V."/>
            <person name="U'Ren J.M."/>
        </authorList>
    </citation>
    <scope>NUCLEOTIDE SEQUENCE [LARGE SCALE GENOMIC DNA]</scope>
    <source>
        <strain evidence="1 2">CBS 119005</strain>
    </source>
</reference>
<evidence type="ECO:0000313" key="2">
    <source>
        <dbReference type="Proteomes" id="UP001497700"/>
    </source>
</evidence>
<dbReference type="EMBL" id="MU393424">
    <property type="protein sequence ID" value="KAI4870378.1"/>
    <property type="molecule type" value="Genomic_DNA"/>
</dbReference>
<evidence type="ECO:0000313" key="1">
    <source>
        <dbReference type="EMBL" id="KAI4870378.1"/>
    </source>
</evidence>